<dbReference type="GO" id="GO:0110085">
    <property type="term" value="C:mitotic actomyosin contractile ring"/>
    <property type="evidence" value="ECO:0007669"/>
    <property type="project" value="TreeGrafter"/>
</dbReference>
<dbReference type="PANTHER" id="PTHR14149:SF14">
    <property type="entry name" value="CALPONIN-HOMOLOGY (CH) DOMAIN-CONTAINING PROTEIN"/>
    <property type="match status" value="1"/>
</dbReference>
<evidence type="ECO:0000313" key="3">
    <source>
        <dbReference type="Proteomes" id="UP000189580"/>
    </source>
</evidence>
<dbReference type="Pfam" id="PF00612">
    <property type="entry name" value="IQ"/>
    <property type="match status" value="1"/>
</dbReference>
<keyword evidence="3" id="KW-1185">Reference proteome</keyword>
<organism evidence="2 3">
    <name type="scientific">Sugiyamaella lignohabitans</name>
    <dbReference type="NCBI Taxonomy" id="796027"/>
    <lineage>
        <taxon>Eukaryota</taxon>
        <taxon>Fungi</taxon>
        <taxon>Dikarya</taxon>
        <taxon>Ascomycota</taxon>
        <taxon>Saccharomycotina</taxon>
        <taxon>Dipodascomycetes</taxon>
        <taxon>Dipodascales</taxon>
        <taxon>Trichomonascaceae</taxon>
        <taxon>Sugiyamaella</taxon>
    </lineage>
</organism>
<dbReference type="PROSITE" id="PS50018">
    <property type="entry name" value="RAS_GTPASE_ACTIV_2"/>
    <property type="match status" value="1"/>
</dbReference>
<name>A0A167FYX6_9ASCO</name>
<gene>
    <name evidence="2" type="primary">IQG1</name>
    <name evidence="2" type="ORF">AWJ20_3527</name>
</gene>
<protein>
    <submittedName>
        <fullName evidence="2">Iqg1p</fullName>
    </submittedName>
</protein>
<dbReference type="InterPro" id="IPR001936">
    <property type="entry name" value="RasGAP_dom"/>
</dbReference>
<dbReference type="InterPro" id="IPR036872">
    <property type="entry name" value="CH_dom_sf"/>
</dbReference>
<sequence length="1345" mass="154798">MPELFTFELTDLYDKKNIPKVIYCIHALSFILSAENLAPAIGNLVGKLEFTDDELYHTQKGLDASGVNLPNFAGMNRHFEQQQPPQLSEEEQMAVDFQKCEGDIILLQALCRGALGRKYQHLLKSCVHDIVQLQAAGRGSLFRYEHNADRYILERSEDKIASLQSCVRASNVRRRLAQQQNQQLKHHILWSKLQAGARGALLRADLREMQYDLKFLALPDILALQSVIRGTNLRRRLSQISESFTTKSQSVSLIQAKIRGNLLRSKKEGLRQVLESEVDSVIGFQSLIRALPIQRTTRERLSNLRSNGTTNDIKVLQSVIRARKVRQQLNQDETILEKESDIIVGLQSLIRSAKVRGKFEAQKCHIYDSEVVIARLQSVIRGDLVRKKVDFVKSQTLKCMSEIIELQSIARGSLLRSKVCHIRNILNEEETSVLSLQSIARGNLLRTDVYELHYQLDFHLSAITNLQSIFRGVVTRFAYTLMLEEFEEEEENIILLQARLRGYLVRKDYADRMEFFRKNLDKVIKIQSFVRAKRQGDAYKSLITGQNPPLSTVKSFVHLLADSDLDFEQEIILEQNRKRVIDEVRNNEMLEQFITQLDVKIALLLKNKITIDELVRHRNKGVKARLSVNSTNDMFDLKALNKTSRRRLELYQGFFYIIQTQPQYLARLFRKVRDRVLVEKEIKDVEGLVMNLYGYAQKSREEYFLLQLIGRSIQEEVENAENVKSFLRGNYIWWKLVAALNRGTKTRKSLRDVLGNAVAKVVDAEDLDLESDPLAIYRTSINNEELATGRLSYRSPNIPVDEAIQDPETRSVFINNLQNLRELSTIFLNDIEEHIDDISYHIRYLAKVIYDISKRQFGDVSGSMRESSKDRLLAVVGYVLFNQYLIPAIVASDSYGIVGNALSAQQTKNLNDVAKILSQIASLRPFSKDDVYLQPLNDHVKSCISRMKEFFKKVIYVQDLEQEFNTNIFDDLTSHQKPKLYLKTADIFSIHSLICQELDVVAPNEDDSLRDVIRQLGSLPNDASEILNIARFTEVKLDLNPSFCRVEDPEAEITSLFVATKRCMLYVLRVQTGANLLEILLSPVMMEHEEKYQAILKEEMVERGKRNIAYSENALGDLSKLTYRELKLLTLEKVIELESFGRISREDNYQGILNSIALDIKSKRNRQISREKEMEGMKQTLTHLSEKEAYLQTQLKTYNNYIEQAMSTLQTKKGKRKPLVLPFTKQYFHIRDLQRNGRVPKFGSYKYTASNLFEKGVLVELNGYSEKQYNQVTFTFSSDEVGVFNIEAAYGLIVLPGASSALTLDELLGQQYNNMQYISLFDDMVKMNTNLTLHFIFKKFYGDSQ</sequence>
<dbReference type="InterPro" id="IPR008936">
    <property type="entry name" value="Rho_GTPase_activation_prot"/>
</dbReference>
<dbReference type="Proteomes" id="UP000189580">
    <property type="component" value="Chromosome b"/>
</dbReference>
<dbReference type="EMBL" id="CP014503">
    <property type="protein sequence ID" value="ANB15883.1"/>
    <property type="molecule type" value="Genomic_DNA"/>
</dbReference>
<dbReference type="InterPro" id="IPR000593">
    <property type="entry name" value="RasGAP_C"/>
</dbReference>
<dbReference type="InterPro" id="IPR000048">
    <property type="entry name" value="IQ_motif_EF-hand-BS"/>
</dbReference>
<dbReference type="SUPFAM" id="SSF143885">
    <property type="entry name" value="RGC domain-like"/>
    <property type="match status" value="1"/>
</dbReference>
<reference evidence="2 3" key="1">
    <citation type="submission" date="2016-02" db="EMBL/GenBank/DDBJ databases">
        <title>Complete genome sequence and transcriptome regulation of the pentose utilising yeast Sugiyamaella lignohabitans.</title>
        <authorList>
            <person name="Bellasio M."/>
            <person name="Peymann A."/>
            <person name="Valli M."/>
            <person name="Sipitzky M."/>
            <person name="Graf A."/>
            <person name="Sauer M."/>
            <person name="Marx H."/>
            <person name="Mattanovich D."/>
        </authorList>
    </citation>
    <scope>NUCLEOTIDE SEQUENCE [LARGE SCALE GENOMIC DNA]</scope>
    <source>
        <strain evidence="2 3">CBS 10342</strain>
    </source>
</reference>
<dbReference type="GeneID" id="30035559"/>
<dbReference type="SUPFAM" id="SSF48350">
    <property type="entry name" value="GTPase activation domain, GAP"/>
    <property type="match status" value="1"/>
</dbReference>
<dbReference type="SMART" id="SM00323">
    <property type="entry name" value="RasGAP"/>
    <property type="match status" value="1"/>
</dbReference>
<dbReference type="PROSITE" id="PS50096">
    <property type="entry name" value="IQ"/>
    <property type="match status" value="6"/>
</dbReference>
<dbReference type="Gene3D" id="1.10.506.10">
    <property type="entry name" value="GTPase Activation - p120gap, domain 1"/>
    <property type="match status" value="1"/>
</dbReference>
<dbReference type="SUPFAM" id="SSF47576">
    <property type="entry name" value="Calponin-homology domain, CH-domain"/>
    <property type="match status" value="1"/>
</dbReference>
<dbReference type="GO" id="GO:0005096">
    <property type="term" value="F:GTPase activator activity"/>
    <property type="evidence" value="ECO:0007669"/>
    <property type="project" value="TreeGrafter"/>
</dbReference>
<evidence type="ECO:0000259" key="1">
    <source>
        <dbReference type="PROSITE" id="PS50018"/>
    </source>
</evidence>
<evidence type="ECO:0000313" key="2">
    <source>
        <dbReference type="EMBL" id="ANB15883.1"/>
    </source>
</evidence>
<dbReference type="Gene3D" id="1.10.418.10">
    <property type="entry name" value="Calponin-like domain"/>
    <property type="match status" value="1"/>
</dbReference>
<dbReference type="KEGG" id="slb:AWJ20_3527"/>
<dbReference type="OrthoDB" id="775356at2759"/>
<dbReference type="GO" id="GO:0051015">
    <property type="term" value="F:actin filament binding"/>
    <property type="evidence" value="ECO:0007669"/>
    <property type="project" value="TreeGrafter"/>
</dbReference>
<proteinExistence type="predicted"/>
<dbReference type="SMART" id="SM00015">
    <property type="entry name" value="IQ"/>
    <property type="match status" value="10"/>
</dbReference>
<accession>A0A167FYX6</accession>
<dbReference type="GO" id="GO:1903479">
    <property type="term" value="P:mitotic actomyosin contractile ring assembly actin filament organization"/>
    <property type="evidence" value="ECO:0007669"/>
    <property type="project" value="TreeGrafter"/>
</dbReference>
<dbReference type="PANTHER" id="PTHR14149">
    <property type="entry name" value="RAS GTPASE-ACTIVATING PROTEIN WITH IQ MOTIF"/>
    <property type="match status" value="1"/>
</dbReference>
<dbReference type="GO" id="GO:0005516">
    <property type="term" value="F:calmodulin binding"/>
    <property type="evidence" value="ECO:0007669"/>
    <property type="project" value="TreeGrafter"/>
</dbReference>
<feature type="domain" description="Ras-GAP" evidence="1">
    <location>
        <begin position="700"/>
        <end position="922"/>
    </location>
</feature>
<dbReference type="Pfam" id="PF00616">
    <property type="entry name" value="RasGAP"/>
    <property type="match status" value="1"/>
</dbReference>
<dbReference type="Pfam" id="PF03836">
    <property type="entry name" value="RasGAP_C"/>
    <property type="match status" value="1"/>
</dbReference>
<dbReference type="RefSeq" id="XP_018738360.1">
    <property type="nucleotide sequence ID" value="XM_018880551.1"/>
</dbReference>